<dbReference type="EMBL" id="BAABQU010000004">
    <property type="protein sequence ID" value="GAA5438957.1"/>
    <property type="molecule type" value="Genomic_DNA"/>
</dbReference>
<dbReference type="RefSeq" id="WP_425557602.1">
    <property type="nucleotide sequence ID" value="NZ_BAABQU010000004.1"/>
</dbReference>
<keyword evidence="3" id="KW-0645">Protease</keyword>
<dbReference type="InterPro" id="IPR001466">
    <property type="entry name" value="Beta-lactam-related"/>
</dbReference>
<reference evidence="3 4" key="1">
    <citation type="submission" date="2024-02" db="EMBL/GenBank/DDBJ databases">
        <title>Deinococcus caeni NBRC 101312.</title>
        <authorList>
            <person name="Ichikawa N."/>
            <person name="Katano-Makiyama Y."/>
            <person name="Hidaka K."/>
        </authorList>
    </citation>
    <scope>NUCLEOTIDE SEQUENCE [LARGE SCALE GENOMIC DNA]</scope>
    <source>
        <strain evidence="3 4">NBRC 101312</strain>
    </source>
</reference>
<dbReference type="Proteomes" id="UP001423409">
    <property type="component" value="Unassembled WGS sequence"/>
</dbReference>
<keyword evidence="1" id="KW-0378">Hydrolase</keyword>
<sequence length="337" mass="35914">MIVPARTRALLDAAVQAPQGPSAAALGVVNAAGERVTLHLGRPRHAPDAPPLDGGDWWDLASLTKPLLTAREILRAAGDGLLDLDDPLSRLLPDLAWMQDTPLHARTPRQLLTHTAGLGAWTSLYTWGDPETIRARFLQEPWEVTEAGPVRYSDLGYVLLGRVLERVRGHHLSDFPLDAGLTFTPDPARTVSTEVCAWRGRLLTGETHDENAAALGGIAGHAGLFGTLDGVLDQAERLLRGGWLPAAAQALALRPHAPERTLAFVQACPGWSGGSLCSPQAAGHTGFTGTGLWVDPGHGLAWVLLTNRVHPTRHTPFDIQGLRRAVGNTLQAALAAP</sequence>
<dbReference type="SUPFAM" id="SSF56601">
    <property type="entry name" value="beta-lactamase/transpeptidase-like"/>
    <property type="match status" value="1"/>
</dbReference>
<evidence type="ECO:0000256" key="1">
    <source>
        <dbReference type="ARBA" id="ARBA00022801"/>
    </source>
</evidence>
<name>A0ABP9UD70_9DEIO</name>
<dbReference type="GO" id="GO:0004180">
    <property type="term" value="F:carboxypeptidase activity"/>
    <property type="evidence" value="ECO:0007669"/>
    <property type="project" value="UniProtKB-KW"/>
</dbReference>
<dbReference type="InterPro" id="IPR012338">
    <property type="entry name" value="Beta-lactam/transpept-like"/>
</dbReference>
<organism evidence="3 4">
    <name type="scientific">Deinococcus caeni</name>
    <dbReference type="NCBI Taxonomy" id="569127"/>
    <lineage>
        <taxon>Bacteria</taxon>
        <taxon>Thermotogati</taxon>
        <taxon>Deinococcota</taxon>
        <taxon>Deinococci</taxon>
        <taxon>Deinococcales</taxon>
        <taxon>Deinococcaceae</taxon>
        <taxon>Deinococcus</taxon>
    </lineage>
</organism>
<accession>A0ABP9UD70</accession>
<proteinExistence type="predicted"/>
<dbReference type="PANTHER" id="PTHR43283:SF11">
    <property type="entry name" value="BETA-LACTAMASE-RELATED DOMAIN-CONTAINING PROTEIN"/>
    <property type="match status" value="1"/>
</dbReference>
<gene>
    <name evidence="3" type="primary">yfeW</name>
    <name evidence="3" type="ORF">Dcae01_00452</name>
</gene>
<protein>
    <submittedName>
        <fullName evidence="3">D-alanyl-D-alanine carboxypeptidase</fullName>
    </submittedName>
</protein>
<comment type="caution">
    <text evidence="3">The sequence shown here is derived from an EMBL/GenBank/DDBJ whole genome shotgun (WGS) entry which is preliminary data.</text>
</comment>
<feature type="domain" description="Beta-lactamase-related" evidence="2">
    <location>
        <begin position="21"/>
        <end position="318"/>
    </location>
</feature>
<keyword evidence="3" id="KW-0121">Carboxypeptidase</keyword>
<dbReference type="Gene3D" id="3.40.710.10">
    <property type="entry name" value="DD-peptidase/beta-lactamase superfamily"/>
    <property type="match status" value="1"/>
</dbReference>
<evidence type="ECO:0000313" key="3">
    <source>
        <dbReference type="EMBL" id="GAA5438957.1"/>
    </source>
</evidence>
<dbReference type="Pfam" id="PF00144">
    <property type="entry name" value="Beta-lactamase"/>
    <property type="match status" value="1"/>
</dbReference>
<evidence type="ECO:0000259" key="2">
    <source>
        <dbReference type="Pfam" id="PF00144"/>
    </source>
</evidence>
<keyword evidence="4" id="KW-1185">Reference proteome</keyword>
<dbReference type="PANTHER" id="PTHR43283">
    <property type="entry name" value="BETA-LACTAMASE-RELATED"/>
    <property type="match status" value="1"/>
</dbReference>
<dbReference type="InterPro" id="IPR050789">
    <property type="entry name" value="Diverse_Enzym_Activities"/>
</dbReference>
<evidence type="ECO:0000313" key="4">
    <source>
        <dbReference type="Proteomes" id="UP001423409"/>
    </source>
</evidence>